<evidence type="ECO:0000313" key="1">
    <source>
        <dbReference type="EMBL" id="KAH3808958.1"/>
    </source>
</evidence>
<dbReference type="EMBL" id="JAIWYP010000006">
    <property type="protein sequence ID" value="KAH3808958.1"/>
    <property type="molecule type" value="Genomic_DNA"/>
</dbReference>
<dbReference type="Proteomes" id="UP000828390">
    <property type="component" value="Unassembled WGS sequence"/>
</dbReference>
<comment type="caution">
    <text evidence="1">The sequence shown here is derived from an EMBL/GenBank/DDBJ whole genome shotgun (WGS) entry which is preliminary data.</text>
</comment>
<accession>A0A9D4G1P2</accession>
<evidence type="ECO:0000313" key="2">
    <source>
        <dbReference type="Proteomes" id="UP000828390"/>
    </source>
</evidence>
<proteinExistence type="predicted"/>
<reference evidence="1" key="2">
    <citation type="submission" date="2020-11" db="EMBL/GenBank/DDBJ databases">
        <authorList>
            <person name="McCartney M.A."/>
            <person name="Auch B."/>
            <person name="Kono T."/>
            <person name="Mallez S."/>
            <person name="Becker A."/>
            <person name="Gohl D.M."/>
            <person name="Silverstein K.A.T."/>
            <person name="Koren S."/>
            <person name="Bechman K.B."/>
            <person name="Herman A."/>
            <person name="Abrahante J.E."/>
            <person name="Garbe J."/>
        </authorList>
    </citation>
    <scope>NUCLEOTIDE SEQUENCE</scope>
    <source>
        <strain evidence="1">Duluth1</strain>
        <tissue evidence="1">Whole animal</tissue>
    </source>
</reference>
<name>A0A9D4G1P2_DREPO</name>
<protein>
    <submittedName>
        <fullName evidence="1">Uncharacterized protein</fullName>
    </submittedName>
</protein>
<sequence>MANTCIDGEETSLCLLKNTGFLFTNTDRPVQLLAPGLSAARRDFFRDNVRPLLSSRGQEGFACRVRQNVTFLLF</sequence>
<keyword evidence="2" id="KW-1185">Reference proteome</keyword>
<gene>
    <name evidence="1" type="ORF">DPMN_137320</name>
</gene>
<organism evidence="1 2">
    <name type="scientific">Dreissena polymorpha</name>
    <name type="common">Zebra mussel</name>
    <name type="synonym">Mytilus polymorpha</name>
    <dbReference type="NCBI Taxonomy" id="45954"/>
    <lineage>
        <taxon>Eukaryota</taxon>
        <taxon>Metazoa</taxon>
        <taxon>Spiralia</taxon>
        <taxon>Lophotrochozoa</taxon>
        <taxon>Mollusca</taxon>
        <taxon>Bivalvia</taxon>
        <taxon>Autobranchia</taxon>
        <taxon>Heteroconchia</taxon>
        <taxon>Euheterodonta</taxon>
        <taxon>Imparidentia</taxon>
        <taxon>Neoheterodontei</taxon>
        <taxon>Myida</taxon>
        <taxon>Dreissenoidea</taxon>
        <taxon>Dreissenidae</taxon>
        <taxon>Dreissena</taxon>
    </lineage>
</organism>
<reference evidence="1" key="1">
    <citation type="journal article" date="2019" name="bioRxiv">
        <title>The Genome of the Zebra Mussel, Dreissena polymorpha: A Resource for Invasive Species Research.</title>
        <authorList>
            <person name="McCartney M.A."/>
            <person name="Auch B."/>
            <person name="Kono T."/>
            <person name="Mallez S."/>
            <person name="Zhang Y."/>
            <person name="Obille A."/>
            <person name="Becker A."/>
            <person name="Abrahante J.E."/>
            <person name="Garbe J."/>
            <person name="Badalamenti J.P."/>
            <person name="Herman A."/>
            <person name="Mangelson H."/>
            <person name="Liachko I."/>
            <person name="Sullivan S."/>
            <person name="Sone E.D."/>
            <person name="Koren S."/>
            <person name="Silverstein K.A.T."/>
            <person name="Beckman K.B."/>
            <person name="Gohl D.M."/>
        </authorList>
    </citation>
    <scope>NUCLEOTIDE SEQUENCE</scope>
    <source>
        <strain evidence="1">Duluth1</strain>
        <tissue evidence="1">Whole animal</tissue>
    </source>
</reference>
<dbReference type="AlphaFoldDB" id="A0A9D4G1P2"/>